<reference evidence="1" key="1">
    <citation type="submission" date="2016-07" db="EMBL/GenBank/DDBJ databases">
        <title>New class B carbapenemase carried by novel plasmid in Pseudomonas putida enviromental strain in eastern Amazonia.</title>
        <authorList>
            <person name="Souza C.O."/>
            <person name="Lima K.V."/>
            <person name="Brasiliense D.M."/>
            <person name="Perez-Chaparro P.J."/>
            <person name="Mamizuka E.M."/>
            <person name="Lima M.O."/>
            <person name="Lima L.N."/>
            <person name="McCulloch J.A."/>
        </authorList>
    </citation>
    <scope>NUCLEOTIDE SEQUENCE [LARGE SCALE GENOMIC DNA]</scope>
    <source>
        <strain evidence="1">IEC33019</strain>
    </source>
</reference>
<evidence type="ECO:0000313" key="1">
    <source>
        <dbReference type="EMBL" id="ANY88360.1"/>
    </source>
</evidence>
<dbReference type="Pfam" id="PF07963">
    <property type="entry name" value="N_methyl"/>
    <property type="match status" value="1"/>
</dbReference>
<dbReference type="PROSITE" id="PS00409">
    <property type="entry name" value="PROKAR_NTER_METHYL"/>
    <property type="match status" value="1"/>
</dbReference>
<dbReference type="RefSeq" id="WP_070093369.1">
    <property type="nucleotide sequence ID" value="NZ_CP016634.1"/>
</dbReference>
<dbReference type="AlphaFoldDB" id="A0A1B2F827"/>
<organism evidence="1">
    <name type="scientific">Pseudomonas putida</name>
    <name type="common">Arthrobacter siderocapsulatus</name>
    <dbReference type="NCBI Taxonomy" id="303"/>
    <lineage>
        <taxon>Bacteria</taxon>
        <taxon>Pseudomonadati</taxon>
        <taxon>Pseudomonadota</taxon>
        <taxon>Gammaproteobacteria</taxon>
        <taxon>Pseudomonadales</taxon>
        <taxon>Pseudomonadaceae</taxon>
        <taxon>Pseudomonas</taxon>
    </lineage>
</organism>
<sequence length="115" mass="12484">MQARERGITLLEVLLTMTVLALGLFAAAAQQLRGLQVSDEARRDSQAVYLAQGLLERGRAVGVLQEADRADWQAQIHRLLGASAQGRVTGSAETWSLEIHRSGQAPIRLQGRVSP</sequence>
<dbReference type="InterPro" id="IPR012902">
    <property type="entry name" value="N_methyl_site"/>
</dbReference>
<gene>
    <name evidence="1" type="ORF">IEC33019_2821</name>
</gene>
<protein>
    <recommendedName>
        <fullName evidence="2">Type IV pilus modification protein PilV</fullName>
    </recommendedName>
</protein>
<accession>A0A1B2F827</accession>
<dbReference type="EMBL" id="CP016634">
    <property type="protein sequence ID" value="ANY88360.1"/>
    <property type="molecule type" value="Genomic_DNA"/>
</dbReference>
<proteinExistence type="predicted"/>
<name>A0A1B2F827_PSEPU</name>
<evidence type="ECO:0008006" key="2">
    <source>
        <dbReference type="Google" id="ProtNLM"/>
    </source>
</evidence>